<dbReference type="RefSeq" id="WP_121837994.1">
    <property type="nucleotide sequence ID" value="NZ_ML014761.1"/>
</dbReference>
<dbReference type="EMBL" id="QZEI01000012">
    <property type="protein sequence ID" value="RLV60719.1"/>
    <property type="molecule type" value="Genomic_DNA"/>
</dbReference>
<evidence type="ECO:0000313" key="4">
    <source>
        <dbReference type="Proteomes" id="UP000281474"/>
    </source>
</evidence>
<dbReference type="InterPro" id="IPR011249">
    <property type="entry name" value="Metalloenz_LuxS/M16"/>
</dbReference>
<accession>A0A3L8Q0Y2</accession>
<evidence type="ECO:0000259" key="2">
    <source>
        <dbReference type="Pfam" id="PF05193"/>
    </source>
</evidence>
<dbReference type="InterPro" id="IPR011765">
    <property type="entry name" value="Pept_M16_N"/>
</dbReference>
<name>A0A3L8Q0Y2_9GAMM</name>
<dbReference type="Proteomes" id="UP000281474">
    <property type="component" value="Unassembled WGS sequence"/>
</dbReference>
<dbReference type="Pfam" id="PF05193">
    <property type="entry name" value="Peptidase_M16_C"/>
    <property type="match status" value="1"/>
</dbReference>
<protein>
    <submittedName>
        <fullName evidence="3">Insulinase family protein</fullName>
    </submittedName>
</protein>
<feature type="domain" description="Peptidase M16 N-terminal" evidence="1">
    <location>
        <begin position="72"/>
        <end position="204"/>
    </location>
</feature>
<dbReference type="Gene3D" id="3.30.830.10">
    <property type="entry name" value="Metalloenzyme, LuxS/M16 peptidase-like"/>
    <property type="match status" value="2"/>
</dbReference>
<dbReference type="PANTHER" id="PTHR11851:SF224">
    <property type="entry name" value="PROCESSING PROTEASE"/>
    <property type="match status" value="1"/>
</dbReference>
<gene>
    <name evidence="3" type="ORF">D5018_05450</name>
</gene>
<reference evidence="3 4" key="1">
    <citation type="submission" date="2018-09" db="EMBL/GenBank/DDBJ databases">
        <title>Phylogeny of the Shewanellaceae, and recommendation for two new genera, Pseudoshewanella and Parashewanella.</title>
        <authorList>
            <person name="Wang G."/>
        </authorList>
    </citation>
    <scope>NUCLEOTIDE SEQUENCE [LARGE SCALE GENOMIC DNA]</scope>
    <source>
        <strain evidence="3 4">C51</strain>
    </source>
</reference>
<dbReference type="PANTHER" id="PTHR11851">
    <property type="entry name" value="METALLOPROTEASE"/>
    <property type="match status" value="1"/>
</dbReference>
<feature type="domain" description="Peptidase M16 C-terminal" evidence="2">
    <location>
        <begin position="210"/>
        <end position="388"/>
    </location>
</feature>
<proteinExistence type="predicted"/>
<dbReference type="InterPro" id="IPR050361">
    <property type="entry name" value="MPP/UQCRC_Complex"/>
</dbReference>
<evidence type="ECO:0000259" key="1">
    <source>
        <dbReference type="Pfam" id="PF00675"/>
    </source>
</evidence>
<dbReference type="AlphaFoldDB" id="A0A3L8Q0Y2"/>
<evidence type="ECO:0000313" key="3">
    <source>
        <dbReference type="EMBL" id="RLV60719.1"/>
    </source>
</evidence>
<dbReference type="OrthoDB" id="9811314at2"/>
<comment type="caution">
    <text evidence="3">The sequence shown here is derived from an EMBL/GenBank/DDBJ whole genome shotgun (WGS) entry which is preliminary data.</text>
</comment>
<dbReference type="SUPFAM" id="SSF63411">
    <property type="entry name" value="LuxS/MPP-like metallohydrolase"/>
    <property type="match status" value="2"/>
</dbReference>
<dbReference type="InterPro" id="IPR007863">
    <property type="entry name" value="Peptidase_M16_C"/>
</dbReference>
<dbReference type="GO" id="GO:0046872">
    <property type="term" value="F:metal ion binding"/>
    <property type="evidence" value="ECO:0007669"/>
    <property type="project" value="InterPro"/>
</dbReference>
<keyword evidence="4" id="KW-1185">Reference proteome</keyword>
<dbReference type="Pfam" id="PF00675">
    <property type="entry name" value="Peptidase_M16"/>
    <property type="match status" value="1"/>
</dbReference>
<sequence length="483" mass="52158">MIYSPLTKACVMALTVGSIVLTGCKSTTDTHSQAQVVAETSSSFSMPKYEKYQMANGLTVYLMQRKEVPLITLNAVVRAGSVNDAISGEAGMTAEALVLGAGNQSKTQIENAVDFLGASLGTGAGREGSSVNSSFMAKDMNTMLPIFTSVLTQPKFDSVEFAKMKKQQIAGLAQAKESPRNVIGSYFNKFMFGNQPYGNPTSGDRNSLKKINVATLKRFYQQYYQPSNTAITVVGDFNIAQMKAQLNQALGGWKNTHSISQPDLSANLTSYNSSRVLLVNKGDAIETRFLIGGKGVAFDNPDSVAISVVNTILGGRFTSWLNDELRVNAGLTYGAGSGFSEYSKAGLFRISSFTKTSTTKEAIDLALKTYDRLWSQGIDAATLKSAKAYVKGQFPPDFETNGQLAGLLGNMYLYGVGDSYINDFENKVNSLTVAETKRIIDTYFPREHLQFVLVGNAAKIAPIVAKYGKVTQVDIKAVGFDSK</sequence>
<organism evidence="3 4">
    <name type="scientific">Parashewanella curva</name>
    <dbReference type="NCBI Taxonomy" id="2338552"/>
    <lineage>
        <taxon>Bacteria</taxon>
        <taxon>Pseudomonadati</taxon>
        <taxon>Pseudomonadota</taxon>
        <taxon>Gammaproteobacteria</taxon>
        <taxon>Alteromonadales</taxon>
        <taxon>Shewanellaceae</taxon>
        <taxon>Parashewanella</taxon>
    </lineage>
</organism>